<dbReference type="AlphaFoldDB" id="A0AAV1QUZ7"/>
<sequence length="142" mass="15637">MVSGLATSGAASIGPNLKNVGDDVPEITQAKTRQGRYALTQKRLRNHPANDGMKQRLRFLVSAEGGAFSSPQHEYHDAALLSSDQMNGNFMKQSQRLTLQLREVQPILILYVAPYHCCFDLFIARLSSKSANVLLLHGTGIR</sequence>
<name>A0AAV1QUZ7_9ROSI</name>
<gene>
    <name evidence="1" type="ORF">DCAF_LOCUS3115</name>
</gene>
<reference evidence="1 2" key="1">
    <citation type="submission" date="2024-01" db="EMBL/GenBank/DDBJ databases">
        <authorList>
            <person name="Waweru B."/>
        </authorList>
    </citation>
    <scope>NUCLEOTIDE SEQUENCE [LARGE SCALE GENOMIC DNA]</scope>
</reference>
<protein>
    <submittedName>
        <fullName evidence="1">Uncharacterized protein</fullName>
    </submittedName>
</protein>
<evidence type="ECO:0000313" key="2">
    <source>
        <dbReference type="Proteomes" id="UP001314170"/>
    </source>
</evidence>
<proteinExistence type="predicted"/>
<accession>A0AAV1QUZ7</accession>
<organism evidence="1 2">
    <name type="scientific">Dovyalis caffra</name>
    <dbReference type="NCBI Taxonomy" id="77055"/>
    <lineage>
        <taxon>Eukaryota</taxon>
        <taxon>Viridiplantae</taxon>
        <taxon>Streptophyta</taxon>
        <taxon>Embryophyta</taxon>
        <taxon>Tracheophyta</taxon>
        <taxon>Spermatophyta</taxon>
        <taxon>Magnoliopsida</taxon>
        <taxon>eudicotyledons</taxon>
        <taxon>Gunneridae</taxon>
        <taxon>Pentapetalae</taxon>
        <taxon>rosids</taxon>
        <taxon>fabids</taxon>
        <taxon>Malpighiales</taxon>
        <taxon>Salicaceae</taxon>
        <taxon>Flacourtieae</taxon>
        <taxon>Dovyalis</taxon>
    </lineage>
</organism>
<keyword evidence="2" id="KW-1185">Reference proteome</keyword>
<dbReference type="EMBL" id="CAWUPB010000850">
    <property type="protein sequence ID" value="CAK7325438.1"/>
    <property type="molecule type" value="Genomic_DNA"/>
</dbReference>
<evidence type="ECO:0000313" key="1">
    <source>
        <dbReference type="EMBL" id="CAK7325438.1"/>
    </source>
</evidence>
<comment type="caution">
    <text evidence="1">The sequence shown here is derived from an EMBL/GenBank/DDBJ whole genome shotgun (WGS) entry which is preliminary data.</text>
</comment>
<dbReference type="Proteomes" id="UP001314170">
    <property type="component" value="Unassembled WGS sequence"/>
</dbReference>